<sequence length="177" mass="19843">MSLFQDLESATAQHAAPDETGPTTARSVFMSTTIDNDNAREQIQASLERWAMAVRNKDLDAITAYYHPEVIAFDAIIQLQFKGLEAYREHWKYCLGMCEGAMLFEMQDLTVHADGEVAFAHWLNHCGSAEEGGEMKGSWMRASAGYRMTAEGWKAVHEHFSAPFDMESGKALFDLQP</sequence>
<protein>
    <recommendedName>
        <fullName evidence="1">SnoaL-like domain-containing protein</fullName>
    </recommendedName>
</protein>
<evidence type="ECO:0000313" key="2">
    <source>
        <dbReference type="EMBL" id="RMQ47048.1"/>
    </source>
</evidence>
<dbReference type="Pfam" id="PF13474">
    <property type="entry name" value="SnoaL_3"/>
    <property type="match status" value="1"/>
</dbReference>
<organism evidence="2 3">
    <name type="scientific">Pseudomonas cichorii</name>
    <dbReference type="NCBI Taxonomy" id="36746"/>
    <lineage>
        <taxon>Bacteria</taxon>
        <taxon>Pseudomonadati</taxon>
        <taxon>Pseudomonadota</taxon>
        <taxon>Gammaproteobacteria</taxon>
        <taxon>Pseudomonadales</taxon>
        <taxon>Pseudomonadaceae</taxon>
        <taxon>Pseudomonas</taxon>
    </lineage>
</organism>
<name>A0A3M4LZU1_PSECI</name>
<accession>A0A3M4LZU1</accession>
<comment type="caution">
    <text evidence="2">The sequence shown here is derived from an EMBL/GenBank/DDBJ whole genome shotgun (WGS) entry which is preliminary data.</text>
</comment>
<dbReference type="InterPro" id="IPR032710">
    <property type="entry name" value="NTF2-like_dom_sf"/>
</dbReference>
<evidence type="ECO:0000313" key="3">
    <source>
        <dbReference type="Proteomes" id="UP000277236"/>
    </source>
</evidence>
<dbReference type="EMBL" id="RBRE01000039">
    <property type="protein sequence ID" value="RMQ47048.1"/>
    <property type="molecule type" value="Genomic_DNA"/>
</dbReference>
<evidence type="ECO:0000259" key="1">
    <source>
        <dbReference type="Pfam" id="PF13474"/>
    </source>
</evidence>
<dbReference type="Proteomes" id="UP000277236">
    <property type="component" value="Unassembled WGS sequence"/>
</dbReference>
<feature type="domain" description="SnoaL-like" evidence="1">
    <location>
        <begin position="43"/>
        <end position="164"/>
    </location>
</feature>
<proteinExistence type="predicted"/>
<dbReference type="SUPFAM" id="SSF54427">
    <property type="entry name" value="NTF2-like"/>
    <property type="match status" value="1"/>
</dbReference>
<dbReference type="AlphaFoldDB" id="A0A3M4LZU1"/>
<dbReference type="InterPro" id="IPR037401">
    <property type="entry name" value="SnoaL-like"/>
</dbReference>
<dbReference type="Gene3D" id="3.10.450.50">
    <property type="match status" value="1"/>
</dbReference>
<reference evidence="2 3" key="1">
    <citation type="submission" date="2018-08" db="EMBL/GenBank/DDBJ databases">
        <title>Recombination of ecologically and evolutionarily significant loci maintains genetic cohesion in the Pseudomonas syringae species complex.</title>
        <authorList>
            <person name="Dillon M."/>
            <person name="Thakur S."/>
            <person name="Almeida R.N.D."/>
            <person name="Weir B.S."/>
            <person name="Guttman D.S."/>
        </authorList>
    </citation>
    <scope>NUCLEOTIDE SEQUENCE [LARGE SCALE GENOMIC DNA]</scope>
    <source>
        <strain evidence="2 3">ICMP 3353</strain>
    </source>
</reference>
<gene>
    <name evidence="2" type="ORF">ALQ04_00086</name>
</gene>